<dbReference type="Gene3D" id="2.30.110.10">
    <property type="entry name" value="Electron Transport, Fmn-binding Protein, Chain A"/>
    <property type="match status" value="1"/>
</dbReference>
<sequence length="150" mass="16218">MLEGMSDYDGGLGLGQHAAGAQRLDSVEAMRLLASVSYGRVFFTLNALPAIRPVNHLLDRGRIIIRTRLTASISAAVRSSEGVVVAYEADSIDPQTRTGWSVVVTGHAYTITDPDQVSRYEQLLHPWVNHADRAVAIEPGVITGLRIAPN</sequence>
<gene>
    <name evidence="1" type="ORF">BN1232_02800</name>
</gene>
<accession>A0A0E3WCE6</accession>
<dbReference type="STRING" id="141349.BN1232_02800"/>
<dbReference type="OrthoDB" id="3212118at2"/>
<organism evidence="1 2">
    <name type="scientific">Mycobacterium lentiflavum</name>
    <dbReference type="NCBI Taxonomy" id="141349"/>
    <lineage>
        <taxon>Bacteria</taxon>
        <taxon>Bacillati</taxon>
        <taxon>Actinomycetota</taxon>
        <taxon>Actinomycetes</taxon>
        <taxon>Mycobacteriales</taxon>
        <taxon>Mycobacteriaceae</taxon>
        <taxon>Mycobacterium</taxon>
        <taxon>Mycobacterium simiae complex</taxon>
    </lineage>
</organism>
<dbReference type="Proteomes" id="UP000199251">
    <property type="component" value="Unassembled WGS sequence"/>
</dbReference>
<protein>
    <submittedName>
        <fullName evidence="1">Pyridoxamine 5'-phosphate oxidase-like protein</fullName>
    </submittedName>
</protein>
<dbReference type="AlphaFoldDB" id="A0A0E3WCE6"/>
<dbReference type="InterPro" id="IPR024747">
    <property type="entry name" value="Pyridox_Oxase-rel"/>
</dbReference>
<dbReference type="SUPFAM" id="SSF50475">
    <property type="entry name" value="FMN-binding split barrel"/>
    <property type="match status" value="1"/>
</dbReference>
<proteinExistence type="predicted"/>
<evidence type="ECO:0000313" key="1">
    <source>
        <dbReference type="EMBL" id="CQD13793.1"/>
    </source>
</evidence>
<reference evidence="1 2" key="1">
    <citation type="submission" date="2015-03" db="EMBL/GenBank/DDBJ databases">
        <authorList>
            <person name="Urmite Genomes"/>
        </authorList>
    </citation>
    <scope>NUCLEOTIDE SEQUENCE [LARGE SCALE GENOMIC DNA]</scope>
    <source>
        <strain evidence="1 2">CSUR P1491</strain>
    </source>
</reference>
<name>A0A0E3WCE6_MYCLN</name>
<dbReference type="Pfam" id="PF12900">
    <property type="entry name" value="Pyridox_ox_2"/>
    <property type="match status" value="1"/>
</dbReference>
<dbReference type="InterPro" id="IPR012349">
    <property type="entry name" value="Split_barrel_FMN-bd"/>
</dbReference>
<dbReference type="EMBL" id="CTEE01000001">
    <property type="protein sequence ID" value="CQD13793.1"/>
    <property type="molecule type" value="Genomic_DNA"/>
</dbReference>
<evidence type="ECO:0000313" key="2">
    <source>
        <dbReference type="Proteomes" id="UP000199251"/>
    </source>
</evidence>